<dbReference type="Proteomes" id="UP000182993">
    <property type="component" value="Chromosome"/>
</dbReference>
<proteinExistence type="predicted"/>
<protein>
    <submittedName>
        <fullName evidence="1">Uncharacterized protein</fullName>
    </submittedName>
</protein>
<evidence type="ECO:0000313" key="2">
    <source>
        <dbReference type="Proteomes" id="UP000182993"/>
    </source>
</evidence>
<dbReference type="EMBL" id="CP016312">
    <property type="protein sequence ID" value="APD10280.1"/>
    <property type="molecule type" value="Genomic_DNA"/>
</dbReference>
<name>A0A1J0LVQ7_THEBO</name>
<dbReference type="AlphaFoldDB" id="A0A1J0LVQ7"/>
<sequence>MEGPYNPVARPEVWDALTYRFYLAHKFVTQNAPWEDRYFAVVKVQVRTADPS</sequence>
<accession>A0A1J0LVQ7</accession>
<dbReference type="KEGG" id="tbc:A0O31_02246"/>
<reference evidence="2" key="1">
    <citation type="submission" date="2016-06" db="EMBL/GenBank/DDBJ databases">
        <title>Whole genome sequencing of Thermus brockianus strain GE-1.</title>
        <authorList>
            <person name="Schaefers C."/>
            <person name="Blank S."/>
            <person name="Wiebusch S."/>
            <person name="Elleuche S."/>
            <person name="Antranikian G."/>
        </authorList>
    </citation>
    <scope>NUCLEOTIDE SEQUENCE [LARGE SCALE GENOMIC DNA]</scope>
    <source>
        <strain evidence="2">GE-1</strain>
    </source>
</reference>
<gene>
    <name evidence="1" type="ORF">A0O31_02246</name>
</gene>
<organism evidence="1 2">
    <name type="scientific">Thermus brockianus</name>
    <dbReference type="NCBI Taxonomy" id="56956"/>
    <lineage>
        <taxon>Bacteria</taxon>
        <taxon>Thermotogati</taxon>
        <taxon>Deinococcota</taxon>
        <taxon>Deinococci</taxon>
        <taxon>Thermales</taxon>
        <taxon>Thermaceae</taxon>
        <taxon>Thermus</taxon>
    </lineage>
</organism>
<evidence type="ECO:0000313" key="1">
    <source>
        <dbReference type="EMBL" id="APD10280.1"/>
    </source>
</evidence>